<evidence type="ECO:0000256" key="1">
    <source>
        <dbReference type="SAM" id="MobiDB-lite"/>
    </source>
</evidence>
<protein>
    <submittedName>
        <fullName evidence="2">Uncharacterized protein</fullName>
    </submittedName>
</protein>
<dbReference type="AlphaFoldDB" id="F5XHS4"/>
<feature type="region of interest" description="Disordered" evidence="1">
    <location>
        <begin position="180"/>
        <end position="202"/>
    </location>
</feature>
<dbReference type="EMBL" id="AP012204">
    <property type="protein sequence ID" value="BAK33219.1"/>
    <property type="molecule type" value="Genomic_DNA"/>
</dbReference>
<reference evidence="2 3" key="1">
    <citation type="submission" date="2011-05" db="EMBL/GenBank/DDBJ databases">
        <title>Whole genome sequence of Microlunatus phosphovorus NM-1.</title>
        <authorList>
            <person name="Hosoyama A."/>
            <person name="Sasaki K."/>
            <person name="Harada T."/>
            <person name="Igarashi R."/>
            <person name="Kawakoshi A."/>
            <person name="Sasagawa M."/>
            <person name="Fukada J."/>
            <person name="Nakamura S."/>
            <person name="Katano Y."/>
            <person name="Hanada S."/>
            <person name="Kamagata Y."/>
            <person name="Nakamura N."/>
            <person name="Yamazaki S."/>
            <person name="Fujita N."/>
        </authorList>
    </citation>
    <scope>NUCLEOTIDE SEQUENCE [LARGE SCALE GENOMIC DNA]</scope>
    <source>
        <strain evidence="3">ATCC 700054 / DSM 10555 / JCM 9379 / NBRC 101784 / NCIMB 13414 / VKM Ac-1990 / NM-1</strain>
    </source>
</reference>
<evidence type="ECO:0000313" key="2">
    <source>
        <dbReference type="EMBL" id="BAK33219.1"/>
    </source>
</evidence>
<name>F5XHS4_MICPN</name>
<dbReference type="HOGENOM" id="CLU_1029787_0_0_11"/>
<sequence length="270" mass="29400">MPDETFAPDPQARTHWELRHRIVETPGIEVTSQWIDDETEGTGVALVSATTQRREECFVSVGEPGADGPENMVGEKIETTFDGYPAVRNGAGAEGDYLMWQLTDKSWVRVSCSDEGTPKSIDRVAAAVEFTPTTIRVPVDLELPAGTRPSSISVDLAKPAARLHLDAPRTSDRGDLTIWMPGEDQTEQPPGKPTTSAGRPGVINDSKISPAIWLHEQGNWIYVGASTSDTGPYPDRSSEMPTVRTLAESLTFARKLSDPTTWFSAEDVFG</sequence>
<organism evidence="2 3">
    <name type="scientific">Microlunatus phosphovorus (strain ATCC 700054 / DSM 10555 / JCM 9379 / NBRC 101784 / NCIMB 13414 / VKM Ac-1990 / NM-1)</name>
    <dbReference type="NCBI Taxonomy" id="1032480"/>
    <lineage>
        <taxon>Bacteria</taxon>
        <taxon>Bacillati</taxon>
        <taxon>Actinomycetota</taxon>
        <taxon>Actinomycetes</taxon>
        <taxon>Propionibacteriales</taxon>
        <taxon>Propionibacteriaceae</taxon>
        <taxon>Microlunatus</taxon>
    </lineage>
</organism>
<dbReference type="KEGG" id="mph:MLP_02050"/>
<dbReference type="RefSeq" id="WP_013861108.1">
    <property type="nucleotide sequence ID" value="NC_015635.1"/>
</dbReference>
<gene>
    <name evidence="2" type="ordered locus">MLP_02050</name>
</gene>
<proteinExistence type="predicted"/>
<dbReference type="Proteomes" id="UP000007947">
    <property type="component" value="Chromosome"/>
</dbReference>
<evidence type="ECO:0000313" key="3">
    <source>
        <dbReference type="Proteomes" id="UP000007947"/>
    </source>
</evidence>
<keyword evidence="3" id="KW-1185">Reference proteome</keyword>
<accession>F5XHS4</accession>